<keyword evidence="7" id="KW-1185">Reference proteome</keyword>
<dbReference type="PANTHER" id="PTHR15950">
    <property type="entry name" value="TRANSCRIPTION COFACTOR VESTIGIAL-LIKE PROTEIN"/>
    <property type="match status" value="1"/>
</dbReference>
<keyword evidence="4" id="KW-0539">Nucleus</keyword>
<dbReference type="AlphaFoldDB" id="A0A9N9RLQ2"/>
<evidence type="ECO:0000313" key="6">
    <source>
        <dbReference type="EMBL" id="CAG9799229.1"/>
    </source>
</evidence>
<evidence type="ECO:0000313" key="7">
    <source>
        <dbReference type="Proteomes" id="UP001153620"/>
    </source>
</evidence>
<evidence type="ECO:0008006" key="8">
    <source>
        <dbReference type="Google" id="ProtNLM"/>
    </source>
</evidence>
<evidence type="ECO:0000256" key="5">
    <source>
        <dbReference type="SAM" id="MobiDB-lite"/>
    </source>
</evidence>
<sequence>MCSEVMYGAYYPYLYATSRAAPGRPFYHQYDRFNQDLYPSSGVPLTTTSTSVSSHSSCSPLLQPNLASSSSSSSSTVPTIISSLGQRHIAKEEDLSLPRNTDAEAIPNNSHNDSSSCSSPESPSGDNSGRTQYVSATCVVVTHYSGDTASVVDDHFTRALNFNDKNNKELNPMSARNFPPSFWNSNYVPPSTSHHQMSELYSTESGLYPTEPWVHNTHYGSYAAHAYHHNMAQYGSLLRLPQQYGHSSRLHHDQQTALESAAAAYSNYPISGLEAQETSKDLYWF</sequence>
<evidence type="ECO:0000256" key="2">
    <source>
        <dbReference type="ARBA" id="ARBA00023015"/>
    </source>
</evidence>
<evidence type="ECO:0000256" key="4">
    <source>
        <dbReference type="ARBA" id="ARBA00023242"/>
    </source>
</evidence>
<organism evidence="6 7">
    <name type="scientific">Chironomus riparius</name>
    <dbReference type="NCBI Taxonomy" id="315576"/>
    <lineage>
        <taxon>Eukaryota</taxon>
        <taxon>Metazoa</taxon>
        <taxon>Ecdysozoa</taxon>
        <taxon>Arthropoda</taxon>
        <taxon>Hexapoda</taxon>
        <taxon>Insecta</taxon>
        <taxon>Pterygota</taxon>
        <taxon>Neoptera</taxon>
        <taxon>Endopterygota</taxon>
        <taxon>Diptera</taxon>
        <taxon>Nematocera</taxon>
        <taxon>Chironomoidea</taxon>
        <taxon>Chironomidae</taxon>
        <taxon>Chironominae</taxon>
        <taxon>Chironomus</taxon>
    </lineage>
</organism>
<protein>
    <recommendedName>
        <fullName evidence="8">Vestigial</fullName>
    </recommendedName>
</protein>
<evidence type="ECO:0000256" key="3">
    <source>
        <dbReference type="ARBA" id="ARBA00023163"/>
    </source>
</evidence>
<dbReference type="Pfam" id="PF07545">
    <property type="entry name" value="Vg_Tdu"/>
    <property type="match status" value="1"/>
</dbReference>
<evidence type="ECO:0000256" key="1">
    <source>
        <dbReference type="ARBA" id="ARBA00004123"/>
    </source>
</evidence>
<dbReference type="InterPro" id="IPR011520">
    <property type="entry name" value="Vg_fam"/>
</dbReference>
<keyword evidence="3" id="KW-0804">Transcription</keyword>
<accession>A0A9N9RLQ2</accession>
<feature type="region of interest" description="Disordered" evidence="5">
    <location>
        <begin position="92"/>
        <end position="130"/>
    </location>
</feature>
<feature type="compositionally biased region" description="Low complexity" evidence="5">
    <location>
        <begin position="107"/>
        <end position="128"/>
    </location>
</feature>
<dbReference type="PANTHER" id="PTHR15950:SF15">
    <property type="entry name" value="PROTEIN VESTIGIAL"/>
    <property type="match status" value="1"/>
</dbReference>
<dbReference type="OrthoDB" id="10069705at2759"/>
<dbReference type="EMBL" id="OU895877">
    <property type="protein sequence ID" value="CAG9799229.1"/>
    <property type="molecule type" value="Genomic_DNA"/>
</dbReference>
<dbReference type="GO" id="GO:0005634">
    <property type="term" value="C:nucleus"/>
    <property type="evidence" value="ECO:0007669"/>
    <property type="project" value="UniProtKB-SubCell"/>
</dbReference>
<reference evidence="6" key="2">
    <citation type="submission" date="2022-10" db="EMBL/GenBank/DDBJ databases">
        <authorList>
            <consortium name="ENA_rothamsted_submissions"/>
            <consortium name="culmorum"/>
            <person name="King R."/>
        </authorList>
    </citation>
    <scope>NUCLEOTIDE SEQUENCE</scope>
</reference>
<dbReference type="Proteomes" id="UP001153620">
    <property type="component" value="Chromosome 1"/>
</dbReference>
<dbReference type="GO" id="GO:0006355">
    <property type="term" value="P:regulation of DNA-templated transcription"/>
    <property type="evidence" value="ECO:0007669"/>
    <property type="project" value="InterPro"/>
</dbReference>
<gene>
    <name evidence="6" type="ORF">CHIRRI_LOCUS2198</name>
</gene>
<comment type="subcellular location">
    <subcellularLocation>
        <location evidence="1">Nucleus</location>
    </subcellularLocation>
</comment>
<proteinExistence type="predicted"/>
<name>A0A9N9RLQ2_9DIPT</name>
<keyword evidence="2" id="KW-0805">Transcription regulation</keyword>
<reference evidence="6" key="1">
    <citation type="submission" date="2022-01" db="EMBL/GenBank/DDBJ databases">
        <authorList>
            <person name="King R."/>
        </authorList>
    </citation>
    <scope>NUCLEOTIDE SEQUENCE</scope>
</reference>